<keyword evidence="2" id="KW-1185">Reference proteome</keyword>
<gene>
    <name evidence="1" type="ORF">ACFS25_26450</name>
</gene>
<comment type="caution">
    <text evidence="1">The sequence shown here is derived from an EMBL/GenBank/DDBJ whole genome shotgun (WGS) entry which is preliminary data.</text>
</comment>
<evidence type="ECO:0000313" key="1">
    <source>
        <dbReference type="EMBL" id="MFD2937342.1"/>
    </source>
</evidence>
<evidence type="ECO:0000313" key="2">
    <source>
        <dbReference type="Proteomes" id="UP001597512"/>
    </source>
</evidence>
<dbReference type="EMBL" id="JBHUOM010000025">
    <property type="protein sequence ID" value="MFD2937342.1"/>
    <property type="molecule type" value="Genomic_DNA"/>
</dbReference>
<sequence length="61" mass="7333">MDNHKQLLEDHILGLEETIDWLSDGKNPMQAHLRATKHAVRLTESRNRLEELKRYYNNLYN</sequence>
<protein>
    <submittedName>
        <fullName evidence="1">Uncharacterized protein</fullName>
    </submittedName>
</protein>
<reference evidence="2" key="1">
    <citation type="journal article" date="2019" name="Int. J. Syst. Evol. Microbiol.">
        <title>The Global Catalogue of Microorganisms (GCM) 10K type strain sequencing project: providing services to taxonomists for standard genome sequencing and annotation.</title>
        <authorList>
            <consortium name="The Broad Institute Genomics Platform"/>
            <consortium name="The Broad Institute Genome Sequencing Center for Infectious Disease"/>
            <person name="Wu L."/>
            <person name="Ma J."/>
        </authorList>
    </citation>
    <scope>NUCLEOTIDE SEQUENCE [LARGE SCALE GENOMIC DNA]</scope>
    <source>
        <strain evidence="2">KCTC 52490</strain>
    </source>
</reference>
<accession>A0ABW6ARV8</accession>
<dbReference type="RefSeq" id="WP_381507251.1">
    <property type="nucleotide sequence ID" value="NZ_JBHUOM010000025.1"/>
</dbReference>
<proteinExistence type="predicted"/>
<dbReference type="Proteomes" id="UP001597512">
    <property type="component" value="Unassembled WGS sequence"/>
</dbReference>
<organism evidence="1 2">
    <name type="scientific">Spirosoma flavum</name>
    <dbReference type="NCBI Taxonomy" id="2048557"/>
    <lineage>
        <taxon>Bacteria</taxon>
        <taxon>Pseudomonadati</taxon>
        <taxon>Bacteroidota</taxon>
        <taxon>Cytophagia</taxon>
        <taxon>Cytophagales</taxon>
        <taxon>Cytophagaceae</taxon>
        <taxon>Spirosoma</taxon>
    </lineage>
</organism>
<name>A0ABW6ARV8_9BACT</name>